<dbReference type="Proteomes" id="UP000438429">
    <property type="component" value="Unassembled WGS sequence"/>
</dbReference>
<dbReference type="EMBL" id="VEVO01000008">
    <property type="protein sequence ID" value="KAF0038383.1"/>
    <property type="molecule type" value="Genomic_DNA"/>
</dbReference>
<dbReference type="AlphaFoldDB" id="A0A6A4SX40"/>
<sequence length="122" mass="13921">MPPAVAGGTFARSLKSLQLRDAADVGFTVDANALQSYLLATEESGMWQVRRKITPQRRKLKPLRAVFVPDRNTRPPLRHSHLQLKKVGSFGAWKRPNRDKSKERTGQPHEMDFIIQFTDKLI</sequence>
<gene>
    <name evidence="1" type="ORF">F2P81_008867</name>
</gene>
<evidence type="ECO:0000313" key="2">
    <source>
        <dbReference type="Proteomes" id="UP000438429"/>
    </source>
</evidence>
<evidence type="ECO:0000313" key="1">
    <source>
        <dbReference type="EMBL" id="KAF0038383.1"/>
    </source>
</evidence>
<name>A0A6A4SX40_SCOMX</name>
<reference evidence="1 2" key="1">
    <citation type="submission" date="2019-06" db="EMBL/GenBank/DDBJ databases">
        <title>Draft genomes of female and male turbot (Scophthalmus maximus).</title>
        <authorList>
            <person name="Xu H."/>
            <person name="Xu X.-W."/>
            <person name="Shao C."/>
            <person name="Chen S."/>
        </authorList>
    </citation>
    <scope>NUCLEOTIDE SEQUENCE [LARGE SCALE GENOMIC DNA]</scope>
    <source>
        <strain evidence="1">Ysfricsl-2016a</strain>
        <tissue evidence="1">Blood</tissue>
    </source>
</reference>
<accession>A0A6A4SX40</accession>
<comment type="caution">
    <text evidence="1">The sequence shown here is derived from an EMBL/GenBank/DDBJ whole genome shotgun (WGS) entry which is preliminary data.</text>
</comment>
<protein>
    <submittedName>
        <fullName evidence="1">Uncharacterized protein</fullName>
    </submittedName>
</protein>
<proteinExistence type="predicted"/>
<organism evidence="1 2">
    <name type="scientific">Scophthalmus maximus</name>
    <name type="common">Turbot</name>
    <name type="synonym">Psetta maxima</name>
    <dbReference type="NCBI Taxonomy" id="52904"/>
    <lineage>
        <taxon>Eukaryota</taxon>
        <taxon>Metazoa</taxon>
        <taxon>Chordata</taxon>
        <taxon>Craniata</taxon>
        <taxon>Vertebrata</taxon>
        <taxon>Euteleostomi</taxon>
        <taxon>Actinopterygii</taxon>
        <taxon>Neopterygii</taxon>
        <taxon>Teleostei</taxon>
        <taxon>Neoteleostei</taxon>
        <taxon>Acanthomorphata</taxon>
        <taxon>Carangaria</taxon>
        <taxon>Pleuronectiformes</taxon>
        <taxon>Pleuronectoidei</taxon>
        <taxon>Scophthalmidae</taxon>
        <taxon>Scophthalmus</taxon>
    </lineage>
</organism>